<dbReference type="AlphaFoldDB" id="A0ABD0LA53"/>
<comment type="caution">
    <text evidence="2">The sequence shown here is derived from an EMBL/GenBank/DDBJ whole genome shotgun (WGS) entry which is preliminary data.</text>
</comment>
<evidence type="ECO:0000256" key="1">
    <source>
        <dbReference type="SAM" id="MobiDB-lite"/>
    </source>
</evidence>
<evidence type="ECO:0000313" key="2">
    <source>
        <dbReference type="EMBL" id="KAK7496090.1"/>
    </source>
</evidence>
<dbReference type="Proteomes" id="UP001519460">
    <property type="component" value="Unassembled WGS sequence"/>
</dbReference>
<accession>A0ABD0LA53</accession>
<evidence type="ECO:0000313" key="3">
    <source>
        <dbReference type="Proteomes" id="UP001519460"/>
    </source>
</evidence>
<organism evidence="2 3">
    <name type="scientific">Batillaria attramentaria</name>
    <dbReference type="NCBI Taxonomy" id="370345"/>
    <lineage>
        <taxon>Eukaryota</taxon>
        <taxon>Metazoa</taxon>
        <taxon>Spiralia</taxon>
        <taxon>Lophotrochozoa</taxon>
        <taxon>Mollusca</taxon>
        <taxon>Gastropoda</taxon>
        <taxon>Caenogastropoda</taxon>
        <taxon>Sorbeoconcha</taxon>
        <taxon>Cerithioidea</taxon>
        <taxon>Batillariidae</taxon>
        <taxon>Batillaria</taxon>
    </lineage>
</organism>
<gene>
    <name evidence="2" type="ORF">BaRGS_00012791</name>
</gene>
<feature type="non-terminal residue" evidence="2">
    <location>
        <position position="1"/>
    </location>
</feature>
<protein>
    <submittedName>
        <fullName evidence="2">Uncharacterized protein</fullName>
    </submittedName>
</protein>
<dbReference type="EMBL" id="JACVVK020000070">
    <property type="protein sequence ID" value="KAK7496090.1"/>
    <property type="molecule type" value="Genomic_DNA"/>
</dbReference>
<name>A0ABD0LA53_9CAEN</name>
<feature type="region of interest" description="Disordered" evidence="1">
    <location>
        <begin position="1"/>
        <end position="51"/>
    </location>
</feature>
<reference evidence="2 3" key="1">
    <citation type="journal article" date="2023" name="Sci. Data">
        <title>Genome assembly of the Korean intertidal mud-creeper Batillaria attramentaria.</title>
        <authorList>
            <person name="Patra A.K."/>
            <person name="Ho P.T."/>
            <person name="Jun S."/>
            <person name="Lee S.J."/>
            <person name="Kim Y."/>
            <person name="Won Y.J."/>
        </authorList>
    </citation>
    <scope>NUCLEOTIDE SEQUENCE [LARGE SCALE GENOMIC DNA]</scope>
    <source>
        <strain evidence="2">Wonlab-2016</strain>
    </source>
</reference>
<keyword evidence="3" id="KW-1185">Reference proteome</keyword>
<sequence length="51" mass="5451">CRLRHNVTGRDAASSRHMRRTSKTLGRGARQDSAANSSVLGLTELCGPNQG</sequence>
<proteinExistence type="predicted"/>